<protein>
    <recommendedName>
        <fullName evidence="2">Acyltransferase 3 domain-containing protein</fullName>
    </recommendedName>
</protein>
<feature type="transmembrane region" description="Helical" evidence="1">
    <location>
        <begin position="222"/>
        <end position="246"/>
    </location>
</feature>
<comment type="caution">
    <text evidence="3">The sequence shown here is derived from an EMBL/GenBank/DDBJ whole genome shotgun (WGS) entry which is preliminary data.</text>
</comment>
<feature type="domain" description="Acyltransferase 3" evidence="2">
    <location>
        <begin position="5"/>
        <end position="327"/>
    </location>
</feature>
<accession>X0YZP3</accession>
<keyword evidence="1" id="KW-1133">Transmembrane helix</keyword>
<feature type="transmembrane region" description="Helical" evidence="1">
    <location>
        <begin position="313"/>
        <end position="334"/>
    </location>
</feature>
<dbReference type="GO" id="GO:0016747">
    <property type="term" value="F:acyltransferase activity, transferring groups other than amino-acyl groups"/>
    <property type="evidence" value="ECO:0007669"/>
    <property type="project" value="InterPro"/>
</dbReference>
<dbReference type="Pfam" id="PF01757">
    <property type="entry name" value="Acyl_transf_3"/>
    <property type="match status" value="1"/>
</dbReference>
<evidence type="ECO:0000259" key="2">
    <source>
        <dbReference type="Pfam" id="PF01757"/>
    </source>
</evidence>
<feature type="transmembrane region" description="Helical" evidence="1">
    <location>
        <begin position="183"/>
        <end position="201"/>
    </location>
</feature>
<evidence type="ECO:0000256" key="1">
    <source>
        <dbReference type="SAM" id="Phobius"/>
    </source>
</evidence>
<organism evidence="3">
    <name type="scientific">marine sediment metagenome</name>
    <dbReference type="NCBI Taxonomy" id="412755"/>
    <lineage>
        <taxon>unclassified sequences</taxon>
        <taxon>metagenomes</taxon>
        <taxon>ecological metagenomes</taxon>
    </lineage>
</organism>
<feature type="transmembrane region" description="Helical" evidence="1">
    <location>
        <begin position="145"/>
        <end position="163"/>
    </location>
</feature>
<feature type="transmembrane region" description="Helical" evidence="1">
    <location>
        <begin position="85"/>
        <end position="107"/>
    </location>
</feature>
<name>X0YZP3_9ZZZZ</name>
<feature type="transmembrane region" description="Helical" evidence="1">
    <location>
        <begin position="113"/>
        <end position="133"/>
    </location>
</feature>
<dbReference type="InterPro" id="IPR002656">
    <property type="entry name" value="Acyl_transf_3_dom"/>
</dbReference>
<proteinExistence type="predicted"/>
<feature type="transmembrane region" description="Helical" evidence="1">
    <location>
        <begin position="282"/>
        <end position="307"/>
    </location>
</feature>
<feature type="transmembrane region" description="Helical" evidence="1">
    <location>
        <begin position="9"/>
        <end position="28"/>
    </location>
</feature>
<reference evidence="3" key="1">
    <citation type="journal article" date="2014" name="Front. Microbiol.">
        <title>High frequency of phylogenetically diverse reductive dehalogenase-homologous genes in deep subseafloor sedimentary metagenomes.</title>
        <authorList>
            <person name="Kawai M."/>
            <person name="Futagami T."/>
            <person name="Toyoda A."/>
            <person name="Takaki Y."/>
            <person name="Nishi S."/>
            <person name="Hori S."/>
            <person name="Arai W."/>
            <person name="Tsubouchi T."/>
            <person name="Morono Y."/>
            <person name="Uchiyama I."/>
            <person name="Ito T."/>
            <person name="Fujiyama A."/>
            <person name="Inagaki F."/>
            <person name="Takami H."/>
        </authorList>
    </citation>
    <scope>NUCLEOTIDE SEQUENCE</scope>
    <source>
        <strain evidence="3">Expedition CK06-06</strain>
    </source>
</reference>
<dbReference type="EMBL" id="BART01007717">
    <property type="protein sequence ID" value="GAG62254.1"/>
    <property type="molecule type" value="Genomic_DNA"/>
</dbReference>
<feature type="transmembrane region" description="Helical" evidence="1">
    <location>
        <begin position="40"/>
        <end position="64"/>
    </location>
</feature>
<dbReference type="AlphaFoldDB" id="X0YZP3"/>
<feature type="transmembrane region" description="Helical" evidence="1">
    <location>
        <begin position="252"/>
        <end position="270"/>
    </location>
</feature>
<gene>
    <name evidence="3" type="ORF">S01H4_17501</name>
</gene>
<keyword evidence="1" id="KW-0472">Membrane</keyword>
<keyword evidence="1" id="KW-0812">Transmembrane</keyword>
<evidence type="ECO:0000313" key="3">
    <source>
        <dbReference type="EMBL" id="GAG62254.1"/>
    </source>
</evidence>
<sequence>MQRFKSIDIFRGMCMSWMFLTHLIDWWIKEEYYWLQSVTVSIIDPIGASGFLFISGVSFALSYRRRMYKVEVLKDISYSRVKLSYYLRAFFLLIIAIIYNLAIALTINNLSWIWTWFVLMTAAFSLLITWPLLKFSKRTRIVVSLSIWFISQFMYYILVPFQYQENLQGVLYHIFYNDISQDPLLLFFPFFLFGTVVGDVISDINNNKDIEVRRKEIKKNMLIPIGVISLLLISIGVLFIFPNFLVRSSFSWLIYTLGIDLMILLILITLEEYNVFKTKKSYRVFFYFSYYSFTVYLGHNLVFFIFWKSLNLIYIWIASLLTFVIFSLILRQIYKKWGWKASLKAALGKLSFRFARKIEEKKISRERK</sequence>